<gene>
    <name evidence="3" type="ORF">LVJ94_24455</name>
</gene>
<dbReference type="InterPro" id="IPR051909">
    <property type="entry name" value="MFP_Cation_Efflux"/>
</dbReference>
<dbReference type="Gene3D" id="2.40.30.170">
    <property type="match status" value="1"/>
</dbReference>
<organism evidence="3 4">
    <name type="scientific">Pendulispora rubella</name>
    <dbReference type="NCBI Taxonomy" id="2741070"/>
    <lineage>
        <taxon>Bacteria</taxon>
        <taxon>Pseudomonadati</taxon>
        <taxon>Myxococcota</taxon>
        <taxon>Myxococcia</taxon>
        <taxon>Myxococcales</taxon>
        <taxon>Sorangiineae</taxon>
        <taxon>Pendulisporaceae</taxon>
        <taxon>Pendulispora</taxon>
    </lineage>
</organism>
<dbReference type="InterPro" id="IPR058792">
    <property type="entry name" value="Beta-barrel_RND_2"/>
</dbReference>
<dbReference type="Gene3D" id="2.40.420.20">
    <property type="match status" value="1"/>
</dbReference>
<dbReference type="EMBL" id="CP089983">
    <property type="protein sequence ID" value="WXB10366.1"/>
    <property type="molecule type" value="Genomic_DNA"/>
</dbReference>
<name>A0ABZ2LKQ6_9BACT</name>
<dbReference type="Proteomes" id="UP001374803">
    <property type="component" value="Chromosome"/>
</dbReference>
<evidence type="ECO:0000259" key="2">
    <source>
        <dbReference type="Pfam" id="PF25954"/>
    </source>
</evidence>
<sequence>MTERITHLVSWVITGLVLAALIAFLARSKPPVLDGTAPPPNALGAVRVLGPGRLHIEASSPLRAKLAVREVTAERSTAPLLEVTGSVLARLEQGHGPPETRWQFASSELLGAYAEWSKSGHEVAFAGKQLDTTRRLDGAKVDAQTKVVDRLSKLVQAGSDSPKDLAVEETNLIQTRLEGQKGVHEAETALRTAERGRAALARQLEQAGLDPELLGTVANGSAVLVAEVPESKAERAREGQTATASFYGVPGVSFTGKVRRISPTVSKEQRTLRVLVELDDAQTRLRPGMFADVGLGTDARTAIRVPADAVLHVGRSDYVLIAAGPEQWTVTRVVAGESRGADIEILDGVPAGAGVMGAGAILLKPFVVEAAKNL</sequence>
<keyword evidence="1" id="KW-0813">Transport</keyword>
<dbReference type="PANTHER" id="PTHR30097">
    <property type="entry name" value="CATION EFFLUX SYSTEM PROTEIN CUSB"/>
    <property type="match status" value="1"/>
</dbReference>
<reference evidence="3" key="1">
    <citation type="submission" date="2021-12" db="EMBL/GenBank/DDBJ databases">
        <title>Discovery of the Pendulisporaceae a myxobacterial family with distinct sporulation behavior and unique specialized metabolism.</title>
        <authorList>
            <person name="Garcia R."/>
            <person name="Popoff A."/>
            <person name="Bader C.D."/>
            <person name="Loehr J."/>
            <person name="Walesch S."/>
            <person name="Walt C."/>
            <person name="Boldt J."/>
            <person name="Bunk B."/>
            <person name="Haeckl F.J.F.P.J."/>
            <person name="Gunesch A.P."/>
            <person name="Birkelbach J."/>
            <person name="Nuebel U."/>
            <person name="Pietschmann T."/>
            <person name="Bach T."/>
            <person name="Mueller R."/>
        </authorList>
    </citation>
    <scope>NUCLEOTIDE SEQUENCE</scope>
    <source>
        <strain evidence="3">MSr11367</strain>
    </source>
</reference>
<evidence type="ECO:0000313" key="3">
    <source>
        <dbReference type="EMBL" id="WXB10366.1"/>
    </source>
</evidence>
<protein>
    <submittedName>
        <fullName evidence="3">Efflux RND transporter periplasmic adaptor subunit</fullName>
    </submittedName>
</protein>
<proteinExistence type="predicted"/>
<dbReference type="RefSeq" id="WP_394840043.1">
    <property type="nucleotide sequence ID" value="NZ_CP089929.1"/>
</dbReference>
<accession>A0ABZ2LKQ6</accession>
<keyword evidence="4" id="KW-1185">Reference proteome</keyword>
<dbReference type="PANTHER" id="PTHR30097:SF4">
    <property type="entry name" value="SLR6042 PROTEIN"/>
    <property type="match status" value="1"/>
</dbReference>
<evidence type="ECO:0000313" key="4">
    <source>
        <dbReference type="Proteomes" id="UP001374803"/>
    </source>
</evidence>
<feature type="domain" description="CusB-like beta-barrel" evidence="2">
    <location>
        <begin position="224"/>
        <end position="297"/>
    </location>
</feature>
<evidence type="ECO:0000256" key="1">
    <source>
        <dbReference type="ARBA" id="ARBA00022448"/>
    </source>
</evidence>
<dbReference type="Pfam" id="PF25954">
    <property type="entry name" value="Beta-barrel_RND_2"/>
    <property type="match status" value="1"/>
</dbReference>